<proteinExistence type="predicted"/>
<protein>
    <submittedName>
        <fullName evidence="2">Putative ankyrin repeat protein</fullName>
    </submittedName>
</protein>
<name>A0A1R1PS92_ZANCU</name>
<dbReference type="PROSITE" id="PS50088">
    <property type="entry name" value="ANK_REPEAT"/>
    <property type="match status" value="1"/>
</dbReference>
<dbReference type="Pfam" id="PF12796">
    <property type="entry name" value="Ank_2"/>
    <property type="match status" value="1"/>
</dbReference>
<dbReference type="SMART" id="SM00248">
    <property type="entry name" value="ANK"/>
    <property type="match status" value="2"/>
</dbReference>
<dbReference type="EMBL" id="LSSK01000299">
    <property type="protein sequence ID" value="OMH83837.1"/>
    <property type="molecule type" value="Genomic_DNA"/>
</dbReference>
<evidence type="ECO:0000313" key="3">
    <source>
        <dbReference type="Proteomes" id="UP000188320"/>
    </source>
</evidence>
<comment type="caution">
    <text evidence="2">The sequence shown here is derived from an EMBL/GenBank/DDBJ whole genome shotgun (WGS) entry which is preliminary data.</text>
</comment>
<reference evidence="3" key="1">
    <citation type="submission" date="2017-01" db="EMBL/GenBank/DDBJ databases">
        <authorList>
            <person name="Wang Y."/>
            <person name="White M."/>
            <person name="Kvist S."/>
            <person name="Moncalvo J.-M."/>
        </authorList>
    </citation>
    <scope>NUCLEOTIDE SEQUENCE [LARGE SCALE GENOMIC DNA]</scope>
    <source>
        <strain evidence="3">COL-18-3</strain>
    </source>
</reference>
<evidence type="ECO:0000256" key="1">
    <source>
        <dbReference type="PROSITE-ProRule" id="PRU00023"/>
    </source>
</evidence>
<dbReference type="OrthoDB" id="4772757at2759"/>
<dbReference type="SUPFAM" id="SSF48403">
    <property type="entry name" value="Ankyrin repeat"/>
    <property type="match status" value="1"/>
</dbReference>
<dbReference type="Gene3D" id="1.25.40.20">
    <property type="entry name" value="Ankyrin repeat-containing domain"/>
    <property type="match status" value="1"/>
</dbReference>
<dbReference type="Proteomes" id="UP000188320">
    <property type="component" value="Unassembled WGS sequence"/>
</dbReference>
<gene>
    <name evidence="2" type="ORF">AX774_g2647</name>
</gene>
<keyword evidence="1" id="KW-0040">ANK repeat</keyword>
<evidence type="ECO:0000313" key="2">
    <source>
        <dbReference type="EMBL" id="OMH83837.1"/>
    </source>
</evidence>
<dbReference type="AlphaFoldDB" id="A0A1R1PS92"/>
<feature type="repeat" description="ANK" evidence="1">
    <location>
        <begin position="306"/>
        <end position="338"/>
    </location>
</feature>
<sequence>MFAYLYRYYFEQKGDMVKPVDKSTETPGLLNVADLVYSMCLHALIYSESVVTRQNNEIKLVSDVCRTYSEKYAFYRNSGNCLQDIHDAIQHHNGNAKNASAQLVQEYLRCFSSRTAVSDMFSERASRVLKKCMMRYIKSNNIKMLMFTISQVVQNLVVRCDLMYFKCLERGKKLISESLRLTYLRIPPCYMDILEKLDSIGDFIVSYGLGIIYKSKAHRAISSHNKIIGSLDSLIQIIESNKNEKIVSLYEEFILSIKSLNYYQTTINTYMKSSCLAEELYICACKYQNIEAVKIMLGYGVDVGAKSNRALYWACLKGNLSLIRTLVEHGINCNRFNGVARLWASLGKQNDALAMLDALGVSTDVPHHQECSSGGTEI</sequence>
<dbReference type="InterPro" id="IPR036770">
    <property type="entry name" value="Ankyrin_rpt-contain_sf"/>
</dbReference>
<organism evidence="2 3">
    <name type="scientific">Zancudomyces culisetae</name>
    <name type="common">Gut fungus</name>
    <name type="synonym">Smittium culisetae</name>
    <dbReference type="NCBI Taxonomy" id="1213189"/>
    <lineage>
        <taxon>Eukaryota</taxon>
        <taxon>Fungi</taxon>
        <taxon>Fungi incertae sedis</taxon>
        <taxon>Zoopagomycota</taxon>
        <taxon>Kickxellomycotina</taxon>
        <taxon>Harpellomycetes</taxon>
        <taxon>Harpellales</taxon>
        <taxon>Legeriomycetaceae</taxon>
        <taxon>Zancudomyces</taxon>
    </lineage>
</organism>
<dbReference type="InterPro" id="IPR002110">
    <property type="entry name" value="Ankyrin_rpt"/>
</dbReference>
<accession>A0A1R1PS92</accession>
<keyword evidence="3" id="KW-1185">Reference proteome</keyword>